<gene>
    <name evidence="9" type="ORF">SAMN05444368_0977</name>
</gene>
<feature type="transmembrane region" description="Helical" evidence="8">
    <location>
        <begin position="210"/>
        <end position="230"/>
    </location>
</feature>
<comment type="caution">
    <text evidence="9">The sequence shown here is derived from an EMBL/GenBank/DDBJ whole genome shotgun (WGS) entry which is preliminary data.</text>
</comment>
<dbReference type="SUPFAM" id="SSF81345">
    <property type="entry name" value="ABC transporter involved in vitamin B12 uptake, BtuC"/>
    <property type="match status" value="1"/>
</dbReference>
<comment type="similarity">
    <text evidence="2">Belongs to the binding-protein-dependent transport system permease family. FecCD subfamily.</text>
</comment>
<feature type="transmembrane region" description="Helical" evidence="8">
    <location>
        <begin position="72"/>
        <end position="93"/>
    </location>
</feature>
<dbReference type="InterPro" id="IPR037294">
    <property type="entry name" value="ABC_BtuC-like"/>
</dbReference>
<evidence type="ECO:0000256" key="1">
    <source>
        <dbReference type="ARBA" id="ARBA00004651"/>
    </source>
</evidence>
<keyword evidence="6 8" id="KW-1133">Transmembrane helix</keyword>
<dbReference type="InterPro" id="IPR000522">
    <property type="entry name" value="ABC_transptr_permease_BtuC"/>
</dbReference>
<reference evidence="9 10" key="1">
    <citation type="submission" date="2016-11" db="EMBL/GenBank/DDBJ databases">
        <authorList>
            <person name="Varghese N."/>
            <person name="Submissions S."/>
        </authorList>
    </citation>
    <scope>NUCLEOTIDE SEQUENCE [LARGE SCALE GENOMIC DNA]</scope>
    <source>
        <strain evidence="9 10">DSM 20664</strain>
    </source>
</reference>
<name>A0ABY1JCY2_9BACT</name>
<accession>A0ABY1JCY2</accession>
<keyword evidence="10" id="KW-1185">Reference proteome</keyword>
<evidence type="ECO:0000256" key="3">
    <source>
        <dbReference type="ARBA" id="ARBA00022448"/>
    </source>
</evidence>
<dbReference type="EMBL" id="FSQZ01000001">
    <property type="protein sequence ID" value="SIN66856.1"/>
    <property type="molecule type" value="Genomic_DNA"/>
</dbReference>
<dbReference type="RefSeq" id="WP_074199460.1">
    <property type="nucleotide sequence ID" value="NZ_FSQZ01000001.1"/>
</dbReference>
<protein>
    <submittedName>
        <fullName evidence="9">Iron complex transport system permease protein</fullName>
    </submittedName>
</protein>
<dbReference type="PANTHER" id="PTHR30472">
    <property type="entry name" value="FERRIC ENTEROBACTIN TRANSPORT SYSTEM PERMEASE PROTEIN"/>
    <property type="match status" value="1"/>
</dbReference>
<proteinExistence type="inferred from homology"/>
<keyword evidence="4" id="KW-1003">Cell membrane</keyword>
<dbReference type="Pfam" id="PF01032">
    <property type="entry name" value="FecCD"/>
    <property type="match status" value="1"/>
</dbReference>
<feature type="transmembrane region" description="Helical" evidence="8">
    <location>
        <begin position="135"/>
        <end position="155"/>
    </location>
</feature>
<feature type="transmembrane region" description="Helical" evidence="8">
    <location>
        <begin position="105"/>
        <end position="123"/>
    </location>
</feature>
<evidence type="ECO:0000256" key="4">
    <source>
        <dbReference type="ARBA" id="ARBA00022475"/>
    </source>
</evidence>
<feature type="transmembrane region" description="Helical" evidence="8">
    <location>
        <begin position="167"/>
        <end position="190"/>
    </location>
</feature>
<keyword evidence="5 8" id="KW-0812">Transmembrane</keyword>
<dbReference type="Proteomes" id="UP000185093">
    <property type="component" value="Unassembled WGS sequence"/>
</dbReference>
<evidence type="ECO:0000256" key="5">
    <source>
        <dbReference type="ARBA" id="ARBA00022692"/>
    </source>
</evidence>
<evidence type="ECO:0000256" key="6">
    <source>
        <dbReference type="ARBA" id="ARBA00022989"/>
    </source>
</evidence>
<keyword evidence="7 8" id="KW-0472">Membrane</keyword>
<evidence type="ECO:0000256" key="7">
    <source>
        <dbReference type="ARBA" id="ARBA00023136"/>
    </source>
</evidence>
<feature type="transmembrane region" description="Helical" evidence="8">
    <location>
        <begin position="325"/>
        <end position="346"/>
    </location>
</feature>
<feature type="transmembrane region" description="Helical" evidence="8">
    <location>
        <begin position="20"/>
        <end position="39"/>
    </location>
</feature>
<organism evidence="9 10">
    <name type="scientific">Acetomicrobium flavidum</name>
    <dbReference type="NCBI Taxonomy" id="49896"/>
    <lineage>
        <taxon>Bacteria</taxon>
        <taxon>Thermotogati</taxon>
        <taxon>Synergistota</taxon>
        <taxon>Synergistia</taxon>
        <taxon>Synergistales</taxon>
        <taxon>Acetomicrobiaceae</taxon>
        <taxon>Acetomicrobium</taxon>
    </lineage>
</organism>
<comment type="subcellular location">
    <subcellularLocation>
        <location evidence="1">Cell membrane</location>
        <topology evidence="1">Multi-pass membrane protein</topology>
    </subcellularLocation>
</comment>
<evidence type="ECO:0000313" key="10">
    <source>
        <dbReference type="Proteomes" id="UP000185093"/>
    </source>
</evidence>
<dbReference type="CDD" id="cd06550">
    <property type="entry name" value="TM_ABC_iron-siderophores_like"/>
    <property type="match status" value="1"/>
</dbReference>
<sequence length="353" mass="37725">MSSRDTIEIYEVYAYRRKVVFVVLVLALLVMVFLSLSVGSSQVNLRDAFIALLGRSDDVTSTILWRIRLPRIIGAVLAGWGLAMGGVAMQCILHNPLASPYTLGVSQGAAFGAAFALVVLGLGPSAKNEGFLAGLPWGVSMFAFLGAFASTWLILFLSQRKRLSPEAIVLSGVALSALATSGTMMIQYFASDIEVASIVFWTFGDVGRASWSELFLMFCLLVPTSLFFMIHRLNFNALAMGDDVAKSLGVNVETLRKTSLIMAALVAALAVATFGVIGFIGLAAPHITRRITGGDHRHLLPQSCFMGALILLSADTVARSIMAPIVLPVGIVTSFMGAPLFLYLLIKGGNLRS</sequence>
<dbReference type="PANTHER" id="PTHR30472:SF25">
    <property type="entry name" value="ABC TRANSPORTER PERMEASE PROTEIN MJ0876-RELATED"/>
    <property type="match status" value="1"/>
</dbReference>
<keyword evidence="3" id="KW-0813">Transport</keyword>
<feature type="transmembrane region" description="Helical" evidence="8">
    <location>
        <begin position="260"/>
        <end position="287"/>
    </location>
</feature>
<evidence type="ECO:0000256" key="8">
    <source>
        <dbReference type="SAM" id="Phobius"/>
    </source>
</evidence>
<evidence type="ECO:0000313" key="9">
    <source>
        <dbReference type="EMBL" id="SIN66856.1"/>
    </source>
</evidence>
<dbReference type="Gene3D" id="1.10.3470.10">
    <property type="entry name" value="ABC transporter involved in vitamin B12 uptake, BtuC"/>
    <property type="match status" value="1"/>
</dbReference>
<evidence type="ECO:0000256" key="2">
    <source>
        <dbReference type="ARBA" id="ARBA00007935"/>
    </source>
</evidence>